<dbReference type="GO" id="GO:0047617">
    <property type="term" value="F:fatty acyl-CoA hydrolase activity"/>
    <property type="evidence" value="ECO:0007669"/>
    <property type="project" value="TreeGrafter"/>
</dbReference>
<dbReference type="Proteomes" id="UP000663879">
    <property type="component" value="Unassembled WGS sequence"/>
</dbReference>
<dbReference type="CDD" id="cd03442">
    <property type="entry name" value="BFIT_BACH"/>
    <property type="match status" value="2"/>
</dbReference>
<dbReference type="FunFam" id="3.10.129.10:FF:000012">
    <property type="entry name" value="Acyl-coenzyme A thioesterase 9, mitochondrial"/>
    <property type="match status" value="1"/>
</dbReference>
<reference evidence="6" key="1">
    <citation type="submission" date="2021-02" db="EMBL/GenBank/DDBJ databases">
        <authorList>
            <person name="Nowell W R."/>
        </authorList>
    </citation>
    <scope>NUCLEOTIDE SEQUENCE</scope>
    <source>
        <strain evidence="6">Ploen Becks lab</strain>
    </source>
</reference>
<organism evidence="6 7">
    <name type="scientific">Brachionus calyciflorus</name>
    <dbReference type="NCBI Taxonomy" id="104777"/>
    <lineage>
        <taxon>Eukaryota</taxon>
        <taxon>Metazoa</taxon>
        <taxon>Spiralia</taxon>
        <taxon>Gnathifera</taxon>
        <taxon>Rotifera</taxon>
        <taxon>Eurotatoria</taxon>
        <taxon>Monogononta</taxon>
        <taxon>Pseudotrocha</taxon>
        <taxon>Ploima</taxon>
        <taxon>Brachionidae</taxon>
        <taxon>Brachionus</taxon>
    </lineage>
</organism>
<dbReference type="EMBL" id="CAJNOC010002656">
    <property type="protein sequence ID" value="CAF0945146.1"/>
    <property type="molecule type" value="Genomic_DNA"/>
</dbReference>
<dbReference type="SUPFAM" id="SSF54637">
    <property type="entry name" value="Thioesterase/thiol ester dehydrase-isomerase"/>
    <property type="match status" value="2"/>
</dbReference>
<keyword evidence="3" id="KW-0378">Hydrolase</keyword>
<dbReference type="Gene3D" id="3.10.129.10">
    <property type="entry name" value="Hotdog Thioesterase"/>
    <property type="match status" value="2"/>
</dbReference>
<dbReference type="AlphaFoldDB" id="A0A814CTK0"/>
<dbReference type="PANTHER" id="PTHR12655:SF0">
    <property type="entry name" value="ACYL-COENZYME A THIOESTERASE 9, MITOCHONDRIAL"/>
    <property type="match status" value="1"/>
</dbReference>
<evidence type="ECO:0000256" key="3">
    <source>
        <dbReference type="ARBA" id="ARBA00022801"/>
    </source>
</evidence>
<dbReference type="PANTHER" id="PTHR12655">
    <property type="entry name" value="ACYL-COA THIOESTERASE"/>
    <property type="match status" value="1"/>
</dbReference>
<keyword evidence="7" id="KW-1185">Reference proteome</keyword>
<evidence type="ECO:0000313" key="7">
    <source>
        <dbReference type="Proteomes" id="UP000663879"/>
    </source>
</evidence>
<evidence type="ECO:0000313" key="6">
    <source>
        <dbReference type="EMBL" id="CAF0945146.1"/>
    </source>
</evidence>
<evidence type="ECO:0000259" key="5">
    <source>
        <dbReference type="PROSITE" id="PS51770"/>
    </source>
</evidence>
<evidence type="ECO:0000256" key="4">
    <source>
        <dbReference type="ARBA" id="ARBA00022946"/>
    </source>
</evidence>
<dbReference type="PROSITE" id="PS51770">
    <property type="entry name" value="HOTDOG_ACOT"/>
    <property type="match status" value="2"/>
</dbReference>
<accession>A0A814CTK0</accession>
<sequence length="419" mass="48218">MFLNKLKLFKGYQILGSLNRYASTQVPTMHEVRSKLMDLIGYDRTWGDKVIDKTLLVQHVKRDQSLLKRHRMNESFAEAIIPLGDQAELRNRYGNFQQTVRFGRLLEDLDTMAVHIAYLHNKSQNILIDNRELSPVVIVTALVDRIEIKDQPIAIDKNIKLSGFTSWVGKSSCEVTMKLEQELAANVWSNVLEAKFLVCARDTNNIAPAVMNPLEIVTPEEKAIYELGEKSKIIRQNEMHSSLFNMPPNNVESVLIHEMFKKTIDMNSGSFKIRVKPENTVWMEDTLLKNVIICFPEQRNLYNKIFGGFLMRQAYELAWTNACLFSKTTPRCSVVDDISFKRPVLIGSLLFLTSEVVYTEGQQIQVKVHAQTVDPKTSHKETSNDFYFKFKIPSTNPIAQVMPKTYAESMMYIDGKRHW</sequence>
<comment type="caution">
    <text evidence="6">The sequence shown here is derived from an EMBL/GenBank/DDBJ whole genome shotgun (WGS) entry which is preliminary data.</text>
</comment>
<feature type="domain" description="HotDog ACOT-type" evidence="5">
    <location>
        <begin position="284"/>
        <end position="396"/>
    </location>
</feature>
<comment type="similarity">
    <text evidence="1">Belongs to the acyl coenzyme A hydrolase family.</text>
</comment>
<keyword evidence="2" id="KW-0677">Repeat</keyword>
<gene>
    <name evidence="6" type="ORF">OXX778_LOCUS13643</name>
</gene>
<feature type="domain" description="HotDog ACOT-type" evidence="5">
    <location>
        <begin position="73"/>
        <end position="204"/>
    </location>
</feature>
<dbReference type="OrthoDB" id="331699at2759"/>
<dbReference type="InterPro" id="IPR033120">
    <property type="entry name" value="HOTDOG_ACOT"/>
</dbReference>
<evidence type="ECO:0000256" key="1">
    <source>
        <dbReference type="ARBA" id="ARBA00010458"/>
    </source>
</evidence>
<dbReference type="GO" id="GO:0005739">
    <property type="term" value="C:mitochondrion"/>
    <property type="evidence" value="ECO:0007669"/>
    <property type="project" value="TreeGrafter"/>
</dbReference>
<proteinExistence type="inferred from homology"/>
<dbReference type="GO" id="GO:0006637">
    <property type="term" value="P:acyl-CoA metabolic process"/>
    <property type="evidence" value="ECO:0007669"/>
    <property type="project" value="TreeGrafter"/>
</dbReference>
<name>A0A814CTK0_9BILA</name>
<dbReference type="InterPro" id="IPR029069">
    <property type="entry name" value="HotDog_dom_sf"/>
</dbReference>
<protein>
    <recommendedName>
        <fullName evidence="5">HotDog ACOT-type domain-containing protein</fullName>
    </recommendedName>
</protein>
<evidence type="ECO:0000256" key="2">
    <source>
        <dbReference type="ARBA" id="ARBA00022737"/>
    </source>
</evidence>
<keyword evidence="4" id="KW-0809">Transit peptide</keyword>